<reference evidence="2" key="1">
    <citation type="journal article" date="2023" name="Commun. Biol.">
        <title>Genome analysis of Parmales, the sister group of diatoms, reveals the evolutionary specialization of diatoms from phago-mixotrophs to photoautotrophs.</title>
        <authorList>
            <person name="Ban H."/>
            <person name="Sato S."/>
            <person name="Yoshikawa S."/>
            <person name="Yamada K."/>
            <person name="Nakamura Y."/>
            <person name="Ichinomiya M."/>
            <person name="Sato N."/>
            <person name="Blanc-Mathieu R."/>
            <person name="Endo H."/>
            <person name="Kuwata A."/>
            <person name="Ogata H."/>
        </authorList>
    </citation>
    <scope>NUCLEOTIDE SEQUENCE [LARGE SCALE GENOMIC DNA]</scope>
</reference>
<comment type="caution">
    <text evidence="1">The sequence shown here is derived from an EMBL/GenBank/DDBJ whole genome shotgun (WGS) entry which is preliminary data.</text>
</comment>
<evidence type="ECO:0000313" key="1">
    <source>
        <dbReference type="EMBL" id="GMI37932.1"/>
    </source>
</evidence>
<accession>A0A9W7L8I3</accession>
<dbReference type="PROSITE" id="PS00092">
    <property type="entry name" value="N6_MTASE"/>
    <property type="match status" value="1"/>
</dbReference>
<dbReference type="EMBL" id="BRYA01000078">
    <property type="protein sequence ID" value="GMI37932.1"/>
    <property type="molecule type" value="Genomic_DNA"/>
</dbReference>
<dbReference type="GO" id="GO:0032259">
    <property type="term" value="P:methylation"/>
    <property type="evidence" value="ECO:0007669"/>
    <property type="project" value="InterPro"/>
</dbReference>
<evidence type="ECO:0000313" key="2">
    <source>
        <dbReference type="Proteomes" id="UP001165065"/>
    </source>
</evidence>
<organism evidence="1 2">
    <name type="scientific">Triparma columacea</name>
    <dbReference type="NCBI Taxonomy" id="722753"/>
    <lineage>
        <taxon>Eukaryota</taxon>
        <taxon>Sar</taxon>
        <taxon>Stramenopiles</taxon>
        <taxon>Ochrophyta</taxon>
        <taxon>Bolidophyceae</taxon>
        <taxon>Parmales</taxon>
        <taxon>Triparmaceae</taxon>
        <taxon>Triparma</taxon>
    </lineage>
</organism>
<proteinExistence type="predicted"/>
<dbReference type="InterPro" id="IPR002052">
    <property type="entry name" value="DNA_methylase_N6_adenine_CS"/>
</dbReference>
<dbReference type="Gene3D" id="3.40.50.150">
    <property type="entry name" value="Vaccinia Virus protein VP39"/>
    <property type="match status" value="1"/>
</dbReference>
<dbReference type="GO" id="GO:0008168">
    <property type="term" value="F:methyltransferase activity"/>
    <property type="evidence" value="ECO:0007669"/>
    <property type="project" value="InterPro"/>
</dbReference>
<dbReference type="SUPFAM" id="SSF53335">
    <property type="entry name" value="S-adenosyl-L-methionine-dependent methyltransferases"/>
    <property type="match status" value="1"/>
</dbReference>
<gene>
    <name evidence="1" type="ORF">TrCOL_g5137</name>
</gene>
<dbReference type="GO" id="GO:0003676">
    <property type="term" value="F:nucleic acid binding"/>
    <property type="evidence" value="ECO:0007669"/>
    <property type="project" value="InterPro"/>
</dbReference>
<dbReference type="OrthoDB" id="10663642at2759"/>
<sequence>MLSGRHLRPLVYLAPHNAYYTLRRSNEVSSPWPKSAFLKLTLKFDVGKQRVGPSGSVGWLAPEFEGWTDVDLGISGEEGGVRVNGWKVVMSKSLSDVNGFLAQDWAPETVRKFLDLCVKGGVSGAKGVGEGEKVVVENVKHGQFYLSSGCRSRIYSLLLSRLPSLNPSHSPVTLLDPCVGKGNMLEPLLDVETMEKVGVKRIKCYDIDGTVKGHVEELMGRITQGCREGGLECTSFTECDFLTYIPHNLEEGGGGEDFKVCFCNPPYGLHNSRSLPYDFMDRLLTVHKPDYVVAVLPRRMRGYEHGEYEEGVVEETEEFEGRGGRKVKQPSVVVEFKRKK</sequence>
<dbReference type="Proteomes" id="UP001165065">
    <property type="component" value="Unassembled WGS sequence"/>
</dbReference>
<dbReference type="InterPro" id="IPR029063">
    <property type="entry name" value="SAM-dependent_MTases_sf"/>
</dbReference>
<dbReference type="AlphaFoldDB" id="A0A9W7L8I3"/>
<keyword evidence="2" id="KW-1185">Reference proteome</keyword>
<protein>
    <submittedName>
        <fullName evidence="1">Uncharacterized protein</fullName>
    </submittedName>
</protein>
<name>A0A9W7L8I3_9STRA</name>